<evidence type="ECO:0000313" key="2">
    <source>
        <dbReference type="Proteomes" id="UP001279734"/>
    </source>
</evidence>
<dbReference type="EMBL" id="BSYO01000041">
    <property type="protein sequence ID" value="GMH31763.1"/>
    <property type="molecule type" value="Genomic_DNA"/>
</dbReference>
<dbReference type="Proteomes" id="UP001279734">
    <property type="component" value="Unassembled WGS sequence"/>
</dbReference>
<dbReference type="AlphaFoldDB" id="A0AAD3TML7"/>
<gene>
    <name evidence="1" type="ORF">Nepgr_033607</name>
</gene>
<reference evidence="1" key="1">
    <citation type="submission" date="2023-05" db="EMBL/GenBank/DDBJ databases">
        <title>Nepenthes gracilis genome sequencing.</title>
        <authorList>
            <person name="Fukushima K."/>
        </authorList>
    </citation>
    <scope>NUCLEOTIDE SEQUENCE</scope>
    <source>
        <strain evidence="1">SING2019-196</strain>
    </source>
</reference>
<proteinExistence type="predicted"/>
<name>A0AAD3TML7_NEPGR</name>
<keyword evidence="2" id="KW-1185">Reference proteome</keyword>
<protein>
    <submittedName>
        <fullName evidence="1">Uncharacterized protein</fullName>
    </submittedName>
</protein>
<comment type="caution">
    <text evidence="1">The sequence shown here is derived from an EMBL/GenBank/DDBJ whole genome shotgun (WGS) entry which is preliminary data.</text>
</comment>
<evidence type="ECO:0000313" key="1">
    <source>
        <dbReference type="EMBL" id="GMH31763.1"/>
    </source>
</evidence>
<organism evidence="1 2">
    <name type="scientific">Nepenthes gracilis</name>
    <name type="common">Slender pitcher plant</name>
    <dbReference type="NCBI Taxonomy" id="150966"/>
    <lineage>
        <taxon>Eukaryota</taxon>
        <taxon>Viridiplantae</taxon>
        <taxon>Streptophyta</taxon>
        <taxon>Embryophyta</taxon>
        <taxon>Tracheophyta</taxon>
        <taxon>Spermatophyta</taxon>
        <taxon>Magnoliopsida</taxon>
        <taxon>eudicotyledons</taxon>
        <taxon>Gunneridae</taxon>
        <taxon>Pentapetalae</taxon>
        <taxon>Caryophyllales</taxon>
        <taxon>Nepenthaceae</taxon>
        <taxon>Nepenthes</taxon>
    </lineage>
</organism>
<accession>A0AAD3TML7</accession>
<sequence>MLLVFVLPLRSDRWVSPLVGVIKTAVLSRVDAGLDWMLRHHSLVGLSFPVLWGCQRESPRLVPHAVATDLLSRKICGLSRLSMPACCSALLPRYFFRPSCCLGLSLDSASCRGSSKCLVSYPWESEPPLGALPCDGRYFADLQTAMEFRVFVLSSRADAEVVCLAT</sequence>